<dbReference type="EMBL" id="KN880443">
    <property type="protein sequence ID" value="KIY72481.1"/>
    <property type="molecule type" value="Genomic_DNA"/>
</dbReference>
<protein>
    <submittedName>
        <fullName evidence="2">Uncharacterized protein</fullName>
    </submittedName>
</protein>
<feature type="compositionally biased region" description="Low complexity" evidence="1">
    <location>
        <begin position="101"/>
        <end position="113"/>
    </location>
</feature>
<name>A0A0D7BS99_9AGAR</name>
<proteinExistence type="predicted"/>
<evidence type="ECO:0000256" key="1">
    <source>
        <dbReference type="SAM" id="MobiDB-lite"/>
    </source>
</evidence>
<organism evidence="2 3">
    <name type="scientific">Cylindrobasidium torrendii FP15055 ss-10</name>
    <dbReference type="NCBI Taxonomy" id="1314674"/>
    <lineage>
        <taxon>Eukaryota</taxon>
        <taxon>Fungi</taxon>
        <taxon>Dikarya</taxon>
        <taxon>Basidiomycota</taxon>
        <taxon>Agaricomycotina</taxon>
        <taxon>Agaricomycetes</taxon>
        <taxon>Agaricomycetidae</taxon>
        <taxon>Agaricales</taxon>
        <taxon>Marasmiineae</taxon>
        <taxon>Physalacriaceae</taxon>
        <taxon>Cylindrobasidium</taxon>
    </lineage>
</organism>
<sequence>MPPEEDVQAPPPPSSSRASVKRKNTARTLKPEAANDESPSPDISVPTPPPLNELPILPGSSGLRPPTPPSIPVSSIRHNAPSTPSTRDSKRQRLHSPPPTRSSSAASGARAPTVPSHRPSFYPPLYDGPGSSFYPPGHPQSQQFGFGGGGMGGPGPYRGGIPPGYTMPLRGAATEAFPQFSSGFFEPDARHGSSGAFDWPVHERQPQPASGAGGWFEMLGAAAPPPRSGNGHGTSWERGGPDNGTNGMADLLGVDQVDRG</sequence>
<gene>
    <name evidence="2" type="ORF">CYLTODRAFT_37606</name>
</gene>
<dbReference type="Proteomes" id="UP000054007">
    <property type="component" value="Unassembled WGS sequence"/>
</dbReference>
<evidence type="ECO:0000313" key="3">
    <source>
        <dbReference type="Proteomes" id="UP000054007"/>
    </source>
</evidence>
<feature type="region of interest" description="Disordered" evidence="1">
    <location>
        <begin position="1"/>
        <end position="159"/>
    </location>
</feature>
<reference evidence="2 3" key="1">
    <citation type="journal article" date="2015" name="Fungal Genet. Biol.">
        <title>Evolution of novel wood decay mechanisms in Agaricales revealed by the genome sequences of Fistulina hepatica and Cylindrobasidium torrendii.</title>
        <authorList>
            <person name="Floudas D."/>
            <person name="Held B.W."/>
            <person name="Riley R."/>
            <person name="Nagy L.G."/>
            <person name="Koehler G."/>
            <person name="Ransdell A.S."/>
            <person name="Younus H."/>
            <person name="Chow J."/>
            <person name="Chiniquy J."/>
            <person name="Lipzen A."/>
            <person name="Tritt A."/>
            <person name="Sun H."/>
            <person name="Haridas S."/>
            <person name="LaButti K."/>
            <person name="Ohm R.A."/>
            <person name="Kues U."/>
            <person name="Blanchette R.A."/>
            <person name="Grigoriev I.V."/>
            <person name="Minto R.E."/>
            <person name="Hibbett D.S."/>
        </authorList>
    </citation>
    <scope>NUCLEOTIDE SEQUENCE [LARGE SCALE GENOMIC DNA]</scope>
    <source>
        <strain evidence="2 3">FP15055 ss-10</strain>
    </source>
</reference>
<feature type="region of interest" description="Disordered" evidence="1">
    <location>
        <begin position="204"/>
        <end position="260"/>
    </location>
</feature>
<dbReference type="AlphaFoldDB" id="A0A0D7BS99"/>
<feature type="compositionally biased region" description="Gly residues" evidence="1">
    <location>
        <begin position="145"/>
        <end position="159"/>
    </location>
</feature>
<keyword evidence="3" id="KW-1185">Reference proteome</keyword>
<accession>A0A0D7BS99</accession>
<evidence type="ECO:0000313" key="2">
    <source>
        <dbReference type="EMBL" id="KIY72481.1"/>
    </source>
</evidence>